<accession>A0ABS5V7I0</accession>
<protein>
    <submittedName>
        <fullName evidence="3">FAD-binding oxidoreductase</fullName>
    </submittedName>
</protein>
<dbReference type="SUPFAM" id="SSF51905">
    <property type="entry name" value="FAD/NAD(P)-binding domain"/>
    <property type="match status" value="1"/>
</dbReference>
<dbReference type="RefSeq" id="WP_214507996.1">
    <property type="nucleotide sequence ID" value="NZ_JAHEPS010000006.1"/>
</dbReference>
<dbReference type="EMBL" id="JAHEPS010000006">
    <property type="protein sequence ID" value="MBT1445802.1"/>
    <property type="molecule type" value="Genomic_DNA"/>
</dbReference>
<dbReference type="InterPro" id="IPR036188">
    <property type="entry name" value="FAD/NAD-bd_sf"/>
</dbReference>
<reference evidence="3 4" key="1">
    <citation type="submission" date="2021-05" db="EMBL/GenBank/DDBJ databases">
        <title>Shewanella sp. JM162201.</title>
        <authorList>
            <person name="Xu S."/>
            <person name="Li A."/>
        </authorList>
    </citation>
    <scope>NUCLEOTIDE SEQUENCE [LARGE SCALE GENOMIC DNA]</scope>
    <source>
        <strain evidence="3 4">JM162201</strain>
    </source>
</reference>
<name>A0ABS5V7I0_9GAMM</name>
<evidence type="ECO:0000313" key="3">
    <source>
        <dbReference type="EMBL" id="MBT1445802.1"/>
    </source>
</evidence>
<dbReference type="Gene3D" id="3.30.9.10">
    <property type="entry name" value="D-Amino Acid Oxidase, subunit A, domain 2"/>
    <property type="match status" value="1"/>
</dbReference>
<dbReference type="PANTHER" id="PTHR13847:SF249">
    <property type="entry name" value="OXIDOREDUCTASE-RELATED"/>
    <property type="match status" value="1"/>
</dbReference>
<evidence type="ECO:0000259" key="2">
    <source>
        <dbReference type="Pfam" id="PF01266"/>
    </source>
</evidence>
<sequence length="429" mass="47473">MQARCASYYNATIKHETDYPALVGDIQADVAIIGGGFTGVNTALELAERGYSVVLLEANKIAWGATGRNGGQVTGSLSGDNAMTKQLRNRIGAEAEDYVWSLRWRGHDIIKHRVAKYNIDCDLRFGHLHTAFKPAHMDELKSMQAEAERRGMGDMLTLVEKHEMPNYLESPLYHGGLLNKKNMHLHSVNLCIGEARAAESLGVRIFEGSQVLDIVDGVRPVVKTAMGSVTADKVMIAGNAYHKLGRPKLRGMLFPASLGNCATVKLSDEVARAINPHNLAVYDCRFVLDYYRLTADNRLMFGGGTNYSGRDPKNVADELRPAIERTFPRLKGVEIEFAWAGMAGIVINRIPQLGKVSEHVYYCQGYSGHGVATSHIMSEIMAKAIDGDLREFGLFAGMKHWRIPLNEWFGNQALAIGMLYYQLRESLRG</sequence>
<gene>
    <name evidence="3" type="ORF">KJI95_14950</name>
</gene>
<keyword evidence="1" id="KW-0560">Oxidoreductase</keyword>
<dbReference type="Proteomes" id="UP001195903">
    <property type="component" value="Unassembled WGS sequence"/>
</dbReference>
<proteinExistence type="predicted"/>
<feature type="domain" description="FAD dependent oxidoreductase" evidence="2">
    <location>
        <begin position="29"/>
        <end position="383"/>
    </location>
</feature>
<comment type="caution">
    <text evidence="3">The sequence shown here is derived from an EMBL/GenBank/DDBJ whole genome shotgun (WGS) entry which is preliminary data.</text>
</comment>
<organism evidence="3 4">
    <name type="scientific">Shewanella jiangmenensis</name>
    <dbReference type="NCBI Taxonomy" id="2837387"/>
    <lineage>
        <taxon>Bacteria</taxon>
        <taxon>Pseudomonadati</taxon>
        <taxon>Pseudomonadota</taxon>
        <taxon>Gammaproteobacteria</taxon>
        <taxon>Alteromonadales</taxon>
        <taxon>Shewanellaceae</taxon>
        <taxon>Shewanella</taxon>
    </lineage>
</organism>
<evidence type="ECO:0000256" key="1">
    <source>
        <dbReference type="ARBA" id="ARBA00023002"/>
    </source>
</evidence>
<dbReference type="Gene3D" id="3.50.50.60">
    <property type="entry name" value="FAD/NAD(P)-binding domain"/>
    <property type="match status" value="1"/>
</dbReference>
<dbReference type="Pfam" id="PF01266">
    <property type="entry name" value="DAO"/>
    <property type="match status" value="1"/>
</dbReference>
<keyword evidence="4" id="KW-1185">Reference proteome</keyword>
<dbReference type="PANTHER" id="PTHR13847">
    <property type="entry name" value="SARCOSINE DEHYDROGENASE-RELATED"/>
    <property type="match status" value="1"/>
</dbReference>
<dbReference type="InterPro" id="IPR006076">
    <property type="entry name" value="FAD-dep_OxRdtase"/>
</dbReference>
<evidence type="ECO:0000313" key="4">
    <source>
        <dbReference type="Proteomes" id="UP001195903"/>
    </source>
</evidence>